<accession>A0AAV5AME9</accession>
<keyword evidence="2" id="KW-1185">Reference proteome</keyword>
<dbReference type="SUPFAM" id="SSF56112">
    <property type="entry name" value="Protein kinase-like (PK-like)"/>
    <property type="match status" value="1"/>
</dbReference>
<sequence>MVVAFRAELDKRIQAWNKETHEPGEITPQEEFWIEHQRWLESCGYMLRPRYHPDWIPSWKSSKKKSYTFEDGQILPPTLAGLMDAKRISDGKLVKLKRVFKPEHPFEAEIGLYFSSPALKDDPHNHCIPILDILEVPDVDDLVLLVMPLLRPYNNPSFVTIGETVDFLKQILQVSATRDCTGVNILMDPKDMYPQGYHPMSILRNWEKDTFAKHRTRTECPPRYYLADFGLSRKYDPNDEPVLDYPIRGADKSVPEFQDEGSFERSDPFATDIYYLGNMIREDFINRYFGLAFIRPLVENMIKKDPSARPSIDQVIQQFQASCESLTKNWFEEEKDFQKNYGRISAINCYV</sequence>
<name>A0AAV5AME9_9AGAM</name>
<reference evidence="1" key="1">
    <citation type="submission" date="2021-10" db="EMBL/GenBank/DDBJ databases">
        <title>De novo Genome Assembly of Clathrus columnatus (Basidiomycota, Fungi) Using Illumina and Nanopore Sequence Data.</title>
        <authorList>
            <person name="Ogiso-Tanaka E."/>
            <person name="Itagaki H."/>
            <person name="Hosoya T."/>
            <person name="Hosaka K."/>
        </authorList>
    </citation>
    <scope>NUCLEOTIDE SEQUENCE</scope>
    <source>
        <strain evidence="1">MO-923</strain>
    </source>
</reference>
<dbReference type="InterPro" id="IPR011009">
    <property type="entry name" value="Kinase-like_dom_sf"/>
</dbReference>
<protein>
    <recommendedName>
        <fullName evidence="3">Protein kinase domain-containing protein</fullName>
    </recommendedName>
</protein>
<dbReference type="Gene3D" id="1.10.510.10">
    <property type="entry name" value="Transferase(Phosphotransferase) domain 1"/>
    <property type="match status" value="1"/>
</dbReference>
<dbReference type="Proteomes" id="UP001050691">
    <property type="component" value="Unassembled WGS sequence"/>
</dbReference>
<comment type="caution">
    <text evidence="1">The sequence shown here is derived from an EMBL/GenBank/DDBJ whole genome shotgun (WGS) entry which is preliminary data.</text>
</comment>
<organism evidence="1 2">
    <name type="scientific">Clathrus columnatus</name>
    <dbReference type="NCBI Taxonomy" id="1419009"/>
    <lineage>
        <taxon>Eukaryota</taxon>
        <taxon>Fungi</taxon>
        <taxon>Dikarya</taxon>
        <taxon>Basidiomycota</taxon>
        <taxon>Agaricomycotina</taxon>
        <taxon>Agaricomycetes</taxon>
        <taxon>Phallomycetidae</taxon>
        <taxon>Phallales</taxon>
        <taxon>Clathraceae</taxon>
        <taxon>Clathrus</taxon>
    </lineage>
</organism>
<evidence type="ECO:0000313" key="2">
    <source>
        <dbReference type="Proteomes" id="UP001050691"/>
    </source>
</evidence>
<gene>
    <name evidence="1" type="ORF">Clacol_008939</name>
</gene>
<dbReference type="EMBL" id="BPWL01000010">
    <property type="protein sequence ID" value="GJJ14673.1"/>
    <property type="molecule type" value="Genomic_DNA"/>
</dbReference>
<evidence type="ECO:0000313" key="1">
    <source>
        <dbReference type="EMBL" id="GJJ14673.1"/>
    </source>
</evidence>
<proteinExistence type="predicted"/>
<dbReference type="AlphaFoldDB" id="A0AAV5AME9"/>
<evidence type="ECO:0008006" key="3">
    <source>
        <dbReference type="Google" id="ProtNLM"/>
    </source>
</evidence>